<dbReference type="EMBL" id="FNXB01000017">
    <property type="protein sequence ID" value="SEH98612.1"/>
    <property type="molecule type" value="Genomic_DNA"/>
</dbReference>
<dbReference type="OrthoDB" id="8277693at2"/>
<dbReference type="Proteomes" id="UP000183063">
    <property type="component" value="Unassembled WGS sequence"/>
</dbReference>
<sequence length="202" mass="22482">MKSPWKYLVGFGSRRRQAEAQESSIGDDPVSEAFDSEIEHLSVLPSNSREASGKPEHNGDVPVDQMATASNEAEGDLDVARAVLPSASVEELRISNSDQADHPGAEAHAFVQGSETRVLSPRVPRNKRPERPKRTRVREATQSAVDINEDQSAQSLTFKEPSLFDEVAGLDEEIKQMKRLLAQKLYLQNLQLKKMLERFDVS</sequence>
<feature type="region of interest" description="Disordered" evidence="1">
    <location>
        <begin position="12"/>
        <end position="70"/>
    </location>
</feature>
<evidence type="ECO:0000313" key="4">
    <source>
        <dbReference type="Proteomes" id="UP000183063"/>
    </source>
</evidence>
<evidence type="ECO:0000256" key="1">
    <source>
        <dbReference type="SAM" id="MobiDB-lite"/>
    </source>
</evidence>
<organism evidence="2 4">
    <name type="scientific">Rhizobium tibeticum</name>
    <dbReference type="NCBI Taxonomy" id="501024"/>
    <lineage>
        <taxon>Bacteria</taxon>
        <taxon>Pseudomonadati</taxon>
        <taxon>Pseudomonadota</taxon>
        <taxon>Alphaproteobacteria</taxon>
        <taxon>Hyphomicrobiales</taxon>
        <taxon>Rhizobiaceae</taxon>
        <taxon>Rhizobium/Agrobacterium group</taxon>
        <taxon>Rhizobium</taxon>
    </lineage>
</organism>
<dbReference type="Proteomes" id="UP000198939">
    <property type="component" value="Unassembled WGS sequence"/>
</dbReference>
<feature type="compositionally biased region" description="Polar residues" evidence="1">
    <location>
        <begin position="140"/>
        <end position="152"/>
    </location>
</feature>
<dbReference type="EMBL" id="FOCV01000017">
    <property type="protein sequence ID" value="SEO44104.1"/>
    <property type="molecule type" value="Genomic_DNA"/>
</dbReference>
<gene>
    <name evidence="2" type="ORF">RTCCBAU85039_3506</name>
    <name evidence="3" type="ORF">SAMN05216228_101767</name>
</gene>
<protein>
    <submittedName>
        <fullName evidence="2">Uncharacterized protein</fullName>
    </submittedName>
</protein>
<feature type="compositionally biased region" description="Basic residues" evidence="1">
    <location>
        <begin position="124"/>
        <end position="136"/>
    </location>
</feature>
<proteinExistence type="predicted"/>
<accession>A0A1H8PR01</accession>
<reference evidence="2" key="1">
    <citation type="submission" date="2016-10" db="EMBL/GenBank/DDBJ databases">
        <authorList>
            <person name="de Groot N.N."/>
        </authorList>
    </citation>
    <scope>NUCLEOTIDE SEQUENCE [LARGE SCALE GENOMIC DNA]</scope>
    <source>
        <strain evidence="2">CCBAU85039</strain>
    </source>
</reference>
<reference evidence="4" key="2">
    <citation type="submission" date="2016-10" db="EMBL/GenBank/DDBJ databases">
        <authorList>
            <person name="Wibberg D."/>
        </authorList>
    </citation>
    <scope>NUCLEOTIDE SEQUENCE [LARGE SCALE GENOMIC DNA]</scope>
</reference>
<evidence type="ECO:0000313" key="2">
    <source>
        <dbReference type="EMBL" id="SEH98612.1"/>
    </source>
</evidence>
<evidence type="ECO:0000313" key="5">
    <source>
        <dbReference type="Proteomes" id="UP000198939"/>
    </source>
</evidence>
<dbReference type="AlphaFoldDB" id="A0A1H8PR01"/>
<dbReference type="STRING" id="501024.RTCCBAU85039_3506"/>
<evidence type="ECO:0000313" key="3">
    <source>
        <dbReference type="EMBL" id="SEO44104.1"/>
    </source>
</evidence>
<keyword evidence="5" id="KW-1185">Reference proteome</keyword>
<feature type="region of interest" description="Disordered" evidence="1">
    <location>
        <begin position="97"/>
        <end position="152"/>
    </location>
</feature>
<name>A0A1H8PR01_9HYPH</name>
<reference evidence="3 5" key="3">
    <citation type="submission" date="2016-10" db="EMBL/GenBank/DDBJ databases">
        <authorList>
            <person name="Varghese N."/>
            <person name="Submissions S."/>
        </authorList>
    </citation>
    <scope>NUCLEOTIDE SEQUENCE [LARGE SCALE GENOMIC DNA]</scope>
    <source>
        <strain evidence="3 5">CGMCC 1.7071</strain>
    </source>
</reference>
<dbReference type="RefSeq" id="WP_072377162.1">
    <property type="nucleotide sequence ID" value="NZ_FNXB01000017.1"/>
</dbReference>